<reference evidence="5" key="1">
    <citation type="submission" date="2017-01" db="EMBL/GenBank/DDBJ databases">
        <title>Draft genome of the species Salinivibrio sharmensis.</title>
        <authorList>
            <person name="Lopez-Hermoso C."/>
            <person name="De La Haba R."/>
            <person name="Sanchez-Porro C."/>
            <person name="Ventosa A."/>
        </authorList>
    </citation>
    <scope>NUCLEOTIDE SEQUENCE [LARGE SCALE GENOMIC DNA]</scope>
    <source>
        <strain evidence="5">CBH463</strain>
    </source>
</reference>
<proteinExistence type="inferred from homology"/>
<dbReference type="SUPFAM" id="SSF53850">
    <property type="entry name" value="Periplasmic binding protein-like II"/>
    <property type="match status" value="1"/>
</dbReference>
<dbReference type="SMART" id="SM00062">
    <property type="entry name" value="PBPb"/>
    <property type="match status" value="1"/>
</dbReference>
<organism evidence="4 5">
    <name type="scientific">Salinivibrio sharmensis</name>
    <dbReference type="NCBI Taxonomy" id="390883"/>
    <lineage>
        <taxon>Bacteria</taxon>
        <taxon>Pseudomonadati</taxon>
        <taxon>Pseudomonadota</taxon>
        <taxon>Gammaproteobacteria</taxon>
        <taxon>Vibrionales</taxon>
        <taxon>Vibrionaceae</taxon>
        <taxon>Salinivibrio</taxon>
    </lineage>
</organism>
<comment type="similarity">
    <text evidence="1">Belongs to the bacterial solute-binding protein 3 family.</text>
</comment>
<dbReference type="Proteomes" id="UP000188627">
    <property type="component" value="Unassembled WGS sequence"/>
</dbReference>
<keyword evidence="5" id="KW-1185">Reference proteome</keyword>
<dbReference type="Gene3D" id="3.40.190.10">
    <property type="entry name" value="Periplasmic binding protein-like II"/>
    <property type="match status" value="2"/>
</dbReference>
<keyword evidence="2" id="KW-0732">Signal</keyword>
<protein>
    <recommendedName>
        <fullName evidence="3">Solute-binding protein family 3/N-terminal domain-containing protein</fullName>
    </recommendedName>
</protein>
<dbReference type="PANTHER" id="PTHR35936:SF25">
    <property type="entry name" value="ABC TRANSPORTER SUBSTRATE-BINDING PROTEIN"/>
    <property type="match status" value="1"/>
</dbReference>
<accession>A0ABX3KKW5</accession>
<evidence type="ECO:0000259" key="3">
    <source>
        <dbReference type="SMART" id="SM00062"/>
    </source>
</evidence>
<gene>
    <name evidence="4" type="ORF">BZG74_03245</name>
</gene>
<dbReference type="PANTHER" id="PTHR35936">
    <property type="entry name" value="MEMBRANE-BOUND LYTIC MUREIN TRANSGLYCOSYLASE F"/>
    <property type="match status" value="1"/>
</dbReference>
<sequence length="254" mass="29043">MRLMVQWGCALLLILPMLTHAQSLRLASGEYPPFISQHLPNQGPLTEIIVLATEEANLDVSFGYFPWHESMALAQQGQWDGTVGWAFTEERALDFIYSDAIYTESAVFFYLRDKAFDWSKPEDLAGLAVGVGLGYIDVKTLSQLQKSGIDVKLQEFAKEEDKLHALLNNQIDLALGNKDVLQHIIQTALSAEQARQLTHHPRPFRVTPLHVLFSRQIEQGYDHSRAFNKGLRRIKMDGRYQAVWNQFRRQKMSE</sequence>
<evidence type="ECO:0000256" key="1">
    <source>
        <dbReference type="ARBA" id="ARBA00010333"/>
    </source>
</evidence>
<name>A0ABX3KKW5_9GAMM</name>
<evidence type="ECO:0000313" key="5">
    <source>
        <dbReference type="Proteomes" id="UP000188627"/>
    </source>
</evidence>
<dbReference type="InterPro" id="IPR001638">
    <property type="entry name" value="Solute-binding_3/MltF_N"/>
</dbReference>
<evidence type="ECO:0000256" key="2">
    <source>
        <dbReference type="ARBA" id="ARBA00022729"/>
    </source>
</evidence>
<dbReference type="RefSeq" id="WP_077771314.1">
    <property type="nucleotide sequence ID" value="NZ_MUFC01000002.1"/>
</dbReference>
<comment type="caution">
    <text evidence="4">The sequence shown here is derived from an EMBL/GenBank/DDBJ whole genome shotgun (WGS) entry which is preliminary data.</text>
</comment>
<evidence type="ECO:0000313" key="4">
    <source>
        <dbReference type="EMBL" id="OOE90322.1"/>
    </source>
</evidence>
<dbReference type="Pfam" id="PF00497">
    <property type="entry name" value="SBP_bac_3"/>
    <property type="match status" value="1"/>
</dbReference>
<dbReference type="EMBL" id="MUFC01000002">
    <property type="protein sequence ID" value="OOE90322.1"/>
    <property type="molecule type" value="Genomic_DNA"/>
</dbReference>
<feature type="domain" description="Solute-binding protein family 3/N-terminal" evidence="3">
    <location>
        <begin position="23"/>
        <end position="251"/>
    </location>
</feature>